<comment type="caution">
    <text evidence="4">The sequence shown here is derived from an EMBL/GenBank/DDBJ whole genome shotgun (WGS) entry which is preliminary data.</text>
</comment>
<evidence type="ECO:0000313" key="4">
    <source>
        <dbReference type="EMBL" id="MBE7701893.1"/>
    </source>
</evidence>
<sequence>MVAGVLALAACGGGGPTDVPTRTVPATVEADKGAPPSPAAPTAWPLTGVPSDDVATRPALAVKIENLPQARPQAGLDAADIVWEEVVEGGITRFVAVYHSKTPETVGPIRSVRPMDPAIVAPMHGILAYTGAQKPFIEAVGAAGIQSIIMDKGDDGFYKQKGKRAPHNVFGRTSDFWAQADDDRTSPPPAQFAYASSEGQGTATTAGAPVALLDVRLSASSRAQWSWGADEGAFLRSEGTKPAVSPDGDRLSAANVVVLSVEMTNTKFKDPAGAFVPETQMVGTGEGVVASAGKQVAVTWSKDGVEAPLVLTGPDGGRVLLEQGATWIELVPRGSGSYTVS</sequence>
<keyword evidence="5" id="KW-1185">Reference proteome</keyword>
<gene>
    <name evidence="4" type="ORF">H9623_16490</name>
</gene>
<protein>
    <submittedName>
        <fullName evidence="4">DUF3048 domain-containing protein</fullName>
    </submittedName>
</protein>
<dbReference type="EMBL" id="JACSPN010000027">
    <property type="protein sequence ID" value="MBE7701893.1"/>
    <property type="molecule type" value="Genomic_DNA"/>
</dbReference>
<reference evidence="4 5" key="1">
    <citation type="submission" date="2020-08" db="EMBL/GenBank/DDBJ databases">
        <title>A Genomic Blueprint of the Chicken Gut Microbiome.</title>
        <authorList>
            <person name="Gilroy R."/>
            <person name="Ravi A."/>
            <person name="Getino M."/>
            <person name="Pursley I."/>
            <person name="Horton D.L."/>
            <person name="Alikhan N.-F."/>
            <person name="Baker D."/>
            <person name="Gharbi K."/>
            <person name="Hall N."/>
            <person name="Watson M."/>
            <person name="Adriaenssens E.M."/>
            <person name="Foster-Nyarko E."/>
            <person name="Jarju S."/>
            <person name="Secka A."/>
            <person name="Antonio M."/>
            <person name="Oren A."/>
            <person name="Chaudhuri R."/>
            <person name="La Ragione R.M."/>
            <person name="Hildebrand F."/>
            <person name="Pallen M.J."/>
        </authorList>
    </citation>
    <scope>NUCLEOTIDE SEQUENCE [LARGE SCALE GENOMIC DNA]</scope>
    <source>
        <strain evidence="4 5">Sa1BUA8</strain>
    </source>
</reference>
<dbReference type="InterPro" id="IPR023158">
    <property type="entry name" value="YerB-like_sf"/>
</dbReference>
<dbReference type="AlphaFoldDB" id="A0A9D5UBZ4"/>
<feature type="region of interest" description="Disordered" evidence="1">
    <location>
        <begin position="182"/>
        <end position="202"/>
    </location>
</feature>
<dbReference type="Proteomes" id="UP000822993">
    <property type="component" value="Unassembled WGS sequence"/>
</dbReference>
<evidence type="ECO:0000256" key="1">
    <source>
        <dbReference type="SAM" id="MobiDB-lite"/>
    </source>
</evidence>
<evidence type="ECO:0000259" key="2">
    <source>
        <dbReference type="Pfam" id="PF11258"/>
    </source>
</evidence>
<dbReference type="Gene3D" id="3.50.90.10">
    <property type="entry name" value="YerB-like"/>
    <property type="match status" value="1"/>
</dbReference>
<feature type="domain" description="DUF3048" evidence="3">
    <location>
        <begin position="214"/>
        <end position="328"/>
    </location>
</feature>
<organism evidence="4 5">
    <name type="scientific">Oerskovia douganii</name>
    <dbReference type="NCBI Taxonomy" id="2762210"/>
    <lineage>
        <taxon>Bacteria</taxon>
        <taxon>Bacillati</taxon>
        <taxon>Actinomycetota</taxon>
        <taxon>Actinomycetes</taxon>
        <taxon>Micrococcales</taxon>
        <taxon>Cellulomonadaceae</taxon>
        <taxon>Oerskovia</taxon>
    </lineage>
</organism>
<dbReference type="SUPFAM" id="SSF159774">
    <property type="entry name" value="YerB-like"/>
    <property type="match status" value="1"/>
</dbReference>
<dbReference type="InterPro" id="IPR035328">
    <property type="entry name" value="DUF3048_C"/>
</dbReference>
<accession>A0A9D5UBZ4</accession>
<dbReference type="Pfam" id="PF11258">
    <property type="entry name" value="DUF3048"/>
    <property type="match status" value="1"/>
</dbReference>
<dbReference type="InterPro" id="IPR021416">
    <property type="entry name" value="DUF3048_N"/>
</dbReference>
<evidence type="ECO:0000259" key="3">
    <source>
        <dbReference type="Pfam" id="PF17479"/>
    </source>
</evidence>
<dbReference type="Pfam" id="PF17479">
    <property type="entry name" value="DUF3048_C"/>
    <property type="match status" value="1"/>
</dbReference>
<proteinExistence type="predicted"/>
<evidence type="ECO:0000313" key="5">
    <source>
        <dbReference type="Proteomes" id="UP000822993"/>
    </source>
</evidence>
<name>A0A9D5UBZ4_9CELL</name>
<feature type="domain" description="DUF3048" evidence="2">
    <location>
        <begin position="46"/>
        <end position="184"/>
    </location>
</feature>